<feature type="compositionally biased region" description="Basic and acidic residues" evidence="1">
    <location>
        <begin position="1"/>
        <end position="11"/>
    </location>
</feature>
<dbReference type="OrthoDB" id="1022638at2759"/>
<sequence>MAAPDRARLGDEPESPAPARSDPPTGPVKFKPLAVRHGHDPMTCFAGPSILIVVGGPPLGEPMRFCVQEALICRYSALFHTELKESETKTFKFPEDHPSTFLRCMFWLYTGEINFGHGEATWDSLTNKLEEAYQTQVKDDEDHGDEGNSGNGDTEGPSMSILTDLWILGYRLQMPALQNAVTRTIFGLLRHNPDRVRICLDATTINNVYVCTPPDVPLRSLIIDMALLIEHHDNLCRITEVATPEIVSDMAKRAFYFMKKARPNYLTPYERLQKLWRRYAVGLVRREDLFEQDAKDT</sequence>
<dbReference type="Proteomes" id="UP000183809">
    <property type="component" value="Unassembled WGS sequence"/>
</dbReference>
<feature type="region of interest" description="Disordered" evidence="1">
    <location>
        <begin position="136"/>
        <end position="157"/>
    </location>
</feature>
<dbReference type="GeneID" id="31017107"/>
<dbReference type="PANTHER" id="PTHR47843:SF2">
    <property type="entry name" value="BTB DOMAIN-CONTAINING PROTEIN"/>
    <property type="match status" value="1"/>
</dbReference>
<feature type="region of interest" description="Disordered" evidence="1">
    <location>
        <begin position="1"/>
        <end position="32"/>
    </location>
</feature>
<evidence type="ECO:0000313" key="2">
    <source>
        <dbReference type="EMBL" id="OJD37915.1"/>
    </source>
</evidence>
<proteinExistence type="predicted"/>
<comment type="caution">
    <text evidence="2">The sequence shown here is derived from an EMBL/GenBank/DDBJ whole genome shotgun (WGS) entry which is preliminary data.</text>
</comment>
<organism evidence="2 3">
    <name type="scientific">Diplodia corticola</name>
    <dbReference type="NCBI Taxonomy" id="236234"/>
    <lineage>
        <taxon>Eukaryota</taxon>
        <taxon>Fungi</taxon>
        <taxon>Dikarya</taxon>
        <taxon>Ascomycota</taxon>
        <taxon>Pezizomycotina</taxon>
        <taxon>Dothideomycetes</taxon>
        <taxon>Dothideomycetes incertae sedis</taxon>
        <taxon>Botryosphaeriales</taxon>
        <taxon>Botryosphaeriaceae</taxon>
        <taxon>Diplodia</taxon>
    </lineage>
</organism>
<dbReference type="PANTHER" id="PTHR47843">
    <property type="entry name" value="BTB DOMAIN-CONTAINING PROTEIN-RELATED"/>
    <property type="match status" value="1"/>
</dbReference>
<dbReference type="AlphaFoldDB" id="A0A1J9RZ16"/>
<accession>A0A1J9RZ16</accession>
<dbReference type="InterPro" id="IPR011333">
    <property type="entry name" value="SKP1/BTB/POZ_sf"/>
</dbReference>
<evidence type="ECO:0000313" key="3">
    <source>
        <dbReference type="Proteomes" id="UP000183809"/>
    </source>
</evidence>
<gene>
    <name evidence="2" type="ORF">BKCO1_500027</name>
</gene>
<protein>
    <submittedName>
        <fullName evidence="2">Btb poz domain containing protein</fullName>
    </submittedName>
</protein>
<dbReference type="SUPFAM" id="SSF54695">
    <property type="entry name" value="POZ domain"/>
    <property type="match status" value="1"/>
</dbReference>
<dbReference type="EMBL" id="MNUE01000005">
    <property type="protein sequence ID" value="OJD37915.1"/>
    <property type="molecule type" value="Genomic_DNA"/>
</dbReference>
<dbReference type="Gene3D" id="3.30.710.10">
    <property type="entry name" value="Potassium Channel Kv1.1, Chain A"/>
    <property type="match status" value="1"/>
</dbReference>
<evidence type="ECO:0000256" key="1">
    <source>
        <dbReference type="SAM" id="MobiDB-lite"/>
    </source>
</evidence>
<keyword evidence="3" id="KW-1185">Reference proteome</keyword>
<reference evidence="2 3" key="1">
    <citation type="submission" date="2016-10" db="EMBL/GenBank/DDBJ databases">
        <title>Proteomics and genomics reveal pathogen-plant mechanisms compatible with a hemibiotrophic lifestyle of Diplodia corticola.</title>
        <authorList>
            <person name="Fernandes I."/>
            <person name="De Jonge R."/>
            <person name="Van De Peer Y."/>
            <person name="Devreese B."/>
            <person name="Alves A."/>
            <person name="Esteves A.C."/>
        </authorList>
    </citation>
    <scope>NUCLEOTIDE SEQUENCE [LARGE SCALE GENOMIC DNA]</scope>
    <source>
        <strain evidence="2 3">CBS 112549</strain>
    </source>
</reference>
<name>A0A1J9RZ16_9PEZI</name>
<dbReference type="RefSeq" id="XP_020133943.1">
    <property type="nucleotide sequence ID" value="XM_020276846.1"/>
</dbReference>